<dbReference type="SUPFAM" id="SSF52490">
    <property type="entry name" value="Tubulin nucleotide-binding domain-like"/>
    <property type="match status" value="1"/>
</dbReference>
<dbReference type="STRING" id="411473.RUMCAL_01110"/>
<feature type="compositionally biased region" description="Acidic residues" evidence="8">
    <location>
        <begin position="345"/>
        <end position="360"/>
    </location>
</feature>
<dbReference type="GO" id="GO:0043093">
    <property type="term" value="P:FtsZ-dependent cytokinesis"/>
    <property type="evidence" value="ECO:0007669"/>
    <property type="project" value="UniProtKB-UniRule"/>
</dbReference>
<dbReference type="AlphaFoldDB" id="U2KWQ0"/>
<dbReference type="CDD" id="cd02201">
    <property type="entry name" value="FtsZ_type1"/>
    <property type="match status" value="1"/>
</dbReference>
<dbReference type="PANTHER" id="PTHR30314">
    <property type="entry name" value="CELL DIVISION PROTEIN FTSZ-RELATED"/>
    <property type="match status" value="1"/>
</dbReference>
<dbReference type="InterPro" id="IPR024757">
    <property type="entry name" value="FtsZ_C"/>
</dbReference>
<dbReference type="InterPro" id="IPR000158">
    <property type="entry name" value="Cell_div_FtsZ"/>
</dbReference>
<comment type="similarity">
    <text evidence="1 5 7">Belongs to the FtsZ family.</text>
</comment>
<keyword evidence="12" id="KW-1185">Reference proteome</keyword>
<evidence type="ECO:0000256" key="5">
    <source>
        <dbReference type="HAMAP-Rule" id="MF_00909"/>
    </source>
</evidence>
<feature type="domain" description="Tubulin/FtsZ GTPase" evidence="9">
    <location>
        <begin position="38"/>
        <end position="230"/>
    </location>
</feature>
<dbReference type="EMBL" id="AWVF01000131">
    <property type="protein sequence ID" value="ERJ96505.1"/>
    <property type="molecule type" value="Genomic_DNA"/>
</dbReference>
<dbReference type="FunFam" id="3.40.50.1440:FF:000001">
    <property type="entry name" value="Cell division protein FtsZ"/>
    <property type="match status" value="1"/>
</dbReference>
<dbReference type="GO" id="GO:0005525">
    <property type="term" value="F:GTP binding"/>
    <property type="evidence" value="ECO:0007669"/>
    <property type="project" value="UniProtKB-UniRule"/>
</dbReference>
<keyword evidence="5" id="KW-0963">Cytoplasm</keyword>
<protein>
    <recommendedName>
        <fullName evidence="5 6">Cell division protein FtsZ</fullName>
    </recommendedName>
</protein>
<evidence type="ECO:0000256" key="8">
    <source>
        <dbReference type="SAM" id="MobiDB-lite"/>
    </source>
</evidence>
<keyword evidence="4 5" id="KW-0717">Septation</keyword>
<evidence type="ECO:0000256" key="1">
    <source>
        <dbReference type="ARBA" id="ARBA00009690"/>
    </source>
</evidence>
<evidence type="ECO:0000259" key="9">
    <source>
        <dbReference type="SMART" id="SM00864"/>
    </source>
</evidence>
<dbReference type="Proteomes" id="UP000016662">
    <property type="component" value="Unassembled WGS sequence"/>
</dbReference>
<dbReference type="GO" id="GO:0000917">
    <property type="term" value="P:division septum assembly"/>
    <property type="evidence" value="ECO:0007669"/>
    <property type="project" value="UniProtKB-KW"/>
</dbReference>
<evidence type="ECO:0000313" key="11">
    <source>
        <dbReference type="EMBL" id="ERJ96505.1"/>
    </source>
</evidence>
<proteinExistence type="inferred from homology"/>
<dbReference type="InterPro" id="IPR008280">
    <property type="entry name" value="Tub_FtsZ_C"/>
</dbReference>
<evidence type="ECO:0000259" key="10">
    <source>
        <dbReference type="SMART" id="SM00865"/>
    </source>
</evidence>
<dbReference type="Gene3D" id="3.40.50.1440">
    <property type="entry name" value="Tubulin/FtsZ, GTPase domain"/>
    <property type="match status" value="1"/>
</dbReference>
<evidence type="ECO:0000256" key="7">
    <source>
        <dbReference type="RuleBase" id="RU000631"/>
    </source>
</evidence>
<feature type="domain" description="Tubulin/FtsZ 2-layer sandwich" evidence="10">
    <location>
        <begin position="232"/>
        <end position="349"/>
    </location>
</feature>
<dbReference type="HAMAP" id="MF_00909">
    <property type="entry name" value="FtsZ"/>
    <property type="match status" value="1"/>
</dbReference>
<dbReference type="GO" id="GO:0051258">
    <property type="term" value="P:protein polymerization"/>
    <property type="evidence" value="ECO:0007669"/>
    <property type="project" value="UniProtKB-UniRule"/>
</dbReference>
<comment type="subcellular location">
    <subcellularLocation>
        <location evidence="5">Cytoplasm</location>
    </subcellularLocation>
    <text evidence="5">Assembles at midcell at the inner surface of the cytoplasmic membrane.</text>
</comment>
<accession>U2KWQ0</accession>
<dbReference type="NCBIfam" id="TIGR00065">
    <property type="entry name" value="ftsZ"/>
    <property type="match status" value="1"/>
</dbReference>
<comment type="function">
    <text evidence="5 7">Essential cell division protein that forms a contractile ring structure (Z ring) at the future cell division site. The regulation of the ring assembly controls the timing and the location of cell division. One of the functions of the FtsZ ring is to recruit other cell division proteins to the septum to produce a new cell wall between the dividing cells. Binds GTP and shows GTPase activity.</text>
</comment>
<feature type="binding site" evidence="5">
    <location>
        <position position="168"/>
    </location>
    <ligand>
        <name>GTP</name>
        <dbReference type="ChEBI" id="CHEBI:37565"/>
    </ligand>
</feature>
<evidence type="ECO:0000256" key="3">
    <source>
        <dbReference type="ARBA" id="ARBA00023134"/>
    </source>
</evidence>
<dbReference type="PATRIC" id="fig|411473.3.peg.912"/>
<dbReference type="GO" id="GO:0003924">
    <property type="term" value="F:GTPase activity"/>
    <property type="evidence" value="ECO:0007669"/>
    <property type="project" value="UniProtKB-UniRule"/>
</dbReference>
<dbReference type="PRINTS" id="PR00423">
    <property type="entry name" value="CELLDVISFTSZ"/>
</dbReference>
<dbReference type="InterPro" id="IPR003008">
    <property type="entry name" value="Tubulin_FtsZ_GTPase"/>
</dbReference>
<dbReference type="InterPro" id="IPR020805">
    <property type="entry name" value="Cell_div_FtsZ_CS"/>
</dbReference>
<dbReference type="PROSITE" id="PS01135">
    <property type="entry name" value="FTSZ_2"/>
    <property type="match status" value="1"/>
</dbReference>
<keyword evidence="3 5" id="KW-0342">GTP-binding</keyword>
<dbReference type="Pfam" id="PF12327">
    <property type="entry name" value="FtsZ_C"/>
    <property type="match status" value="1"/>
</dbReference>
<evidence type="ECO:0000256" key="6">
    <source>
        <dbReference type="NCBIfam" id="TIGR00065"/>
    </source>
</evidence>
<reference evidence="11 12" key="1">
    <citation type="submission" date="2013-07" db="EMBL/GenBank/DDBJ databases">
        <authorList>
            <person name="Weinstock G."/>
            <person name="Sodergren E."/>
            <person name="Wylie T."/>
            <person name="Fulton L."/>
            <person name="Fulton R."/>
            <person name="Fronick C."/>
            <person name="O'Laughlin M."/>
            <person name="Godfrey J."/>
            <person name="Miner T."/>
            <person name="Herter B."/>
            <person name="Appelbaum E."/>
            <person name="Cordes M."/>
            <person name="Lek S."/>
            <person name="Wollam A."/>
            <person name="Pepin K.H."/>
            <person name="Palsikar V.B."/>
            <person name="Mitreva M."/>
            <person name="Wilson R.K."/>
        </authorList>
    </citation>
    <scope>NUCLEOTIDE SEQUENCE [LARGE SCALE GENOMIC DNA]</scope>
    <source>
        <strain evidence="11 12">ATCC 27760</strain>
    </source>
</reference>
<feature type="binding site" evidence="5">
    <location>
        <position position="164"/>
    </location>
    <ligand>
        <name>GTP</name>
        <dbReference type="ChEBI" id="CHEBI:37565"/>
    </ligand>
</feature>
<feature type="region of interest" description="Disordered" evidence="8">
    <location>
        <begin position="345"/>
        <end position="408"/>
    </location>
</feature>
<keyword evidence="5 7" id="KW-0131">Cell cycle</keyword>
<keyword evidence="2 5" id="KW-0547">Nucleotide-binding</keyword>
<dbReference type="HOGENOM" id="CLU_024865_0_1_9"/>
<keyword evidence="5 7" id="KW-0132">Cell division</keyword>
<dbReference type="InterPro" id="IPR045061">
    <property type="entry name" value="FtsZ/CetZ"/>
</dbReference>
<gene>
    <name evidence="5" type="primary">ftsZ</name>
    <name evidence="11" type="ORF">RUMCAL_01110</name>
</gene>
<dbReference type="SUPFAM" id="SSF55307">
    <property type="entry name" value="Tubulin C-terminal domain-like"/>
    <property type="match status" value="1"/>
</dbReference>
<dbReference type="eggNOG" id="COG0206">
    <property type="taxonomic scope" value="Bacteria"/>
</dbReference>
<dbReference type="GO" id="GO:0032153">
    <property type="term" value="C:cell division site"/>
    <property type="evidence" value="ECO:0007669"/>
    <property type="project" value="UniProtKB-UniRule"/>
</dbReference>
<comment type="subunit">
    <text evidence="5">Homodimer. Polymerizes to form a dynamic ring structure in a strictly GTP-dependent manner. Interacts directly with several other division proteins.</text>
</comment>
<feature type="binding site" evidence="5">
    <location>
        <begin position="133"/>
        <end position="135"/>
    </location>
    <ligand>
        <name>GTP</name>
        <dbReference type="ChEBI" id="CHEBI:37565"/>
    </ligand>
</feature>
<comment type="caution">
    <text evidence="11">The sequence shown here is derived from an EMBL/GenBank/DDBJ whole genome shotgun (WGS) entry which is preliminary data.</text>
</comment>
<dbReference type="SMART" id="SM00864">
    <property type="entry name" value="Tubulin"/>
    <property type="match status" value="1"/>
</dbReference>
<organism evidence="11 12">
    <name type="scientific">Ruminococcus callidus ATCC 27760</name>
    <dbReference type="NCBI Taxonomy" id="411473"/>
    <lineage>
        <taxon>Bacteria</taxon>
        <taxon>Bacillati</taxon>
        <taxon>Bacillota</taxon>
        <taxon>Clostridia</taxon>
        <taxon>Eubacteriales</taxon>
        <taxon>Oscillospiraceae</taxon>
        <taxon>Ruminococcus</taxon>
    </lineage>
</organism>
<dbReference type="SMART" id="SM00865">
    <property type="entry name" value="Tubulin_C"/>
    <property type="match status" value="1"/>
</dbReference>
<dbReference type="GO" id="GO:0005737">
    <property type="term" value="C:cytoplasm"/>
    <property type="evidence" value="ECO:0007669"/>
    <property type="project" value="UniProtKB-SubCell"/>
</dbReference>
<feature type="compositionally biased region" description="Low complexity" evidence="8">
    <location>
        <begin position="388"/>
        <end position="401"/>
    </location>
</feature>
<feature type="binding site" evidence="5">
    <location>
        <position position="212"/>
    </location>
    <ligand>
        <name>GTP</name>
        <dbReference type="ChEBI" id="CHEBI:37565"/>
    </ligand>
</feature>
<dbReference type="InterPro" id="IPR036525">
    <property type="entry name" value="Tubulin/FtsZ_GTPase_sf"/>
</dbReference>
<evidence type="ECO:0000256" key="4">
    <source>
        <dbReference type="ARBA" id="ARBA00023210"/>
    </source>
</evidence>
<dbReference type="InterPro" id="IPR018316">
    <property type="entry name" value="Tubulin/FtsZ_2-layer-sand-dom"/>
</dbReference>
<evidence type="ECO:0000313" key="12">
    <source>
        <dbReference type="Proteomes" id="UP000016662"/>
    </source>
</evidence>
<dbReference type="InterPro" id="IPR037103">
    <property type="entry name" value="Tubulin/FtsZ-like_C"/>
</dbReference>
<dbReference type="Gene3D" id="3.30.1330.20">
    <property type="entry name" value="Tubulin/FtsZ, C-terminal domain"/>
    <property type="match status" value="1"/>
</dbReference>
<sequence length="419" mass="44464">MRKTDDAENIQRTTEVLVGGNVEMTDFIYEDAFDPDVNIKVIGVGGGGGNALNCMASSDVHDIEYIAVNTDAKALNNSKATTKIQIGSKLTRGRGAGNKPEVGQKSAEENKDEIEAALKGADMVFITAGMGGGTGTGAAPVVARLAQEAGILTVAVVTKPFAFEREQKMLQAERGIAELRKYVDSLIVIPNEKLLEGLDKPLTMRESFALADDVLKTGVKSISDLIVEEGYINLDFADVSTIMKGAGYAHMAIGHGSGKDKAKEAANAVIASPLLETSIAGAKRLLINIAMSEDIMSTDVDVATKMITDKAAEDVEFIFGTAFKEDMQDEMVITVIAAGFDMVDPDAPEEEEAPEEEAAPAEEPIPVDNPLVDDVKVSGSTPNPAPAQPAAAPKQEAPQQQSKPVDDDLMAIFNILDRR</sequence>
<name>U2KWQ0_9FIRM</name>
<evidence type="ECO:0000256" key="2">
    <source>
        <dbReference type="ARBA" id="ARBA00022741"/>
    </source>
</evidence>
<dbReference type="PANTHER" id="PTHR30314:SF3">
    <property type="entry name" value="MITOCHONDRIAL DIVISION PROTEIN FSZA"/>
    <property type="match status" value="1"/>
</dbReference>
<dbReference type="Pfam" id="PF00091">
    <property type="entry name" value="Tubulin"/>
    <property type="match status" value="1"/>
</dbReference>
<feature type="binding site" evidence="5">
    <location>
        <begin position="46"/>
        <end position="50"/>
    </location>
    <ligand>
        <name>GTP</name>
        <dbReference type="ChEBI" id="CHEBI:37565"/>
    </ligand>
</feature>